<reference evidence="2" key="1">
    <citation type="submission" date="2022-11" db="UniProtKB">
        <authorList>
            <consortium name="WormBaseParasite"/>
        </authorList>
    </citation>
    <scope>IDENTIFICATION</scope>
</reference>
<sequence>MSVQLEEPISKFNTVNWKDPNLEDWIENVKIRQQSHYSNNNKTGCFQYADTELDAIQLRVCQTLFGLRLSNTDHDGKGLPKGTPASMLKMYPHKERREARKLQVKIVKFGRASDGTIKMNVVFVSVAFLNNNNGYNSAEIRVFILGDGDNKGYLDASGRFYRSWEEYLTENELPKGLMIYPKDGHYCLENSDTVVLNARETPSCSLTARTKDYLDKAATIGGVLLIGTTVVAPMAAFSAATMASIANGSFYLGSAISTYSAITGTYEMYDKIKHDENAISEMIMLGTTAFTTFSQWYVKKWAEKFAASVANKELWSNVSQGITKTQKIIFATQNLIRIGLSASSVLGAMWNLWNKKERSWSDWKNFIIACYFFANAIVKPITLQGLFESEQGKYMQQHFASKITTEEAKAEYEKTVKNARTTEQKTYLTRNLEMIDDLDEHFYQVHETGTIVEYTENGMIINNAVTISPEAYNQIGKNYYQNRLNEVKLLPKEQRNAVLKELTKDFEPETRNLTEKFVNGDLTENEQKKLEQDLAEISNERKAKLFGHYEEKNNLIHRCNNFMENKQEILQNFEKILTNPNKILENPIEIWNFCKFIYENPKLILENPEFFYNLAKEVFKNCKVLAEMFCTVFKSVAPEKTSEIVEEIVENFSAILDFLEELMKNGMVLLNLFKTKLTSEIILMSIGMIVKYRKTISKIFSNVKNNPKLIFRIVEILKSVPSSKNIDEFWITVKMAMEEIKSFSNEITKDVPNDDEYFEKPAEQTSFEEEIVQQEPEQVVEETVYEDQEHSSVPQTRFLIKNISFEMVKTELEQAFDVTDYREARVNGRLIFKLMKTGDVNRLHQIIENLPADPISKKQYFGLACKFSIDAECRLKAESSRQFADILEIVRIIVEQRQAIPNLPKNQIEDEDLFLDVVLNNGPGYTAIKDDINTLYGTIVSTNSIERQLGIFTVEAKVGQALNHRITGVEDSRYLATRANEVFQESIIINIEEPANDQQLAPIYGAHLSRRQTFGTTVTTSHSTDPSVAYSREETPIVRASVQEPQEMFEKTAGRIGWIEKFGMKK</sequence>
<protein>
    <submittedName>
        <fullName evidence="2">DUF4781 domain-containing protein</fullName>
    </submittedName>
</protein>
<accession>A0AC34PZL6</accession>
<name>A0AC34PZL6_9BILA</name>
<dbReference type="WBParaSite" id="JU765_v2.g1141.t1">
    <property type="protein sequence ID" value="JU765_v2.g1141.t1"/>
    <property type="gene ID" value="JU765_v2.g1141"/>
</dbReference>
<evidence type="ECO:0000313" key="1">
    <source>
        <dbReference type="Proteomes" id="UP000887576"/>
    </source>
</evidence>
<organism evidence="1 2">
    <name type="scientific">Panagrolaimus sp. JU765</name>
    <dbReference type="NCBI Taxonomy" id="591449"/>
    <lineage>
        <taxon>Eukaryota</taxon>
        <taxon>Metazoa</taxon>
        <taxon>Ecdysozoa</taxon>
        <taxon>Nematoda</taxon>
        <taxon>Chromadorea</taxon>
        <taxon>Rhabditida</taxon>
        <taxon>Tylenchina</taxon>
        <taxon>Panagrolaimomorpha</taxon>
        <taxon>Panagrolaimoidea</taxon>
        <taxon>Panagrolaimidae</taxon>
        <taxon>Panagrolaimus</taxon>
    </lineage>
</organism>
<evidence type="ECO:0000313" key="2">
    <source>
        <dbReference type="WBParaSite" id="JU765_v2.g1141.t1"/>
    </source>
</evidence>
<proteinExistence type="predicted"/>
<dbReference type="Proteomes" id="UP000887576">
    <property type="component" value="Unplaced"/>
</dbReference>